<organism evidence="1 2">
    <name type="scientific">Flagellimonas marinaquae</name>
    <dbReference type="NCBI Taxonomy" id="254955"/>
    <lineage>
        <taxon>Bacteria</taxon>
        <taxon>Pseudomonadati</taxon>
        <taxon>Bacteroidota</taxon>
        <taxon>Flavobacteriia</taxon>
        <taxon>Flavobacteriales</taxon>
        <taxon>Flavobacteriaceae</taxon>
        <taxon>Flagellimonas</taxon>
    </lineage>
</organism>
<dbReference type="Proteomes" id="UP001330184">
    <property type="component" value="Chromosome"/>
</dbReference>
<protein>
    <submittedName>
        <fullName evidence="1">Membrane protein</fullName>
    </submittedName>
</protein>
<accession>A0AA48KN66</accession>
<dbReference type="AlphaFoldDB" id="A0AA48KN66"/>
<name>A0AA48KN66_9FLAO</name>
<dbReference type="Gene3D" id="2.40.160.60">
    <property type="entry name" value="Outer membrane protein transport protein (OMPP1/FadL/TodX)"/>
    <property type="match status" value="1"/>
</dbReference>
<gene>
    <name evidence="1" type="ORF">MACH07_06820</name>
</gene>
<evidence type="ECO:0000313" key="2">
    <source>
        <dbReference type="Proteomes" id="UP001330184"/>
    </source>
</evidence>
<proteinExistence type="predicted"/>
<dbReference type="EMBL" id="AP027268">
    <property type="protein sequence ID" value="BDW91850.1"/>
    <property type="molecule type" value="Genomic_DNA"/>
</dbReference>
<sequence length="401" mass="44160">MTGLANAQSEGLTSSPYSLYGLGVINQTSIGKTNGMGYAGIGLRSETEINNLNPSNFALIPQNSFFYDIGVVGELNSYSNASYSESKSTLNFSNLAFAFRIADRLGAGVSLVPYTDVGYTLVGLETNIEGSNETFNSNVTGLGGLNDLSINLGYGLSEAFRLGIKASFLFGNIEETEGFAISNSYFQLDEVTNYSGVRLGIGAQYDIFKDFTIGSTVQLPVSLKGNVTRSVYKTLDDVEIQVEDEEGDSVSDFKLPLELGFGLSTKLIKSFTLSADYKHNFWDSTEQSENVGTYIDQDIYAIGLEYLKNERGFKYWDRVRYRGGFNYDNGYLAINDNKIDGYAITAGLGLPVGRTSNSMLNISYSYGSKGQIQNILVKENYHTITINFSLEDLWFRDRKIN</sequence>
<keyword evidence="2" id="KW-1185">Reference proteome</keyword>
<evidence type="ECO:0000313" key="1">
    <source>
        <dbReference type="EMBL" id="BDW91850.1"/>
    </source>
</evidence>
<reference evidence="1 2" key="1">
    <citation type="submission" date="2023-01" db="EMBL/GenBank/DDBJ databases">
        <title>Complete genome sequence of Muricauda aquimarina strain IFOP_LL357.</title>
        <authorList>
            <person name="Gajardo G."/>
            <person name="Ueki S."/>
            <person name="Maruyama F."/>
        </authorList>
    </citation>
    <scope>NUCLEOTIDE SEQUENCE [LARGE SCALE GENOMIC DNA]</scope>
    <source>
        <strain evidence="1 2">IFOP_LL357</strain>
    </source>
</reference>
<dbReference type="SUPFAM" id="SSF56935">
    <property type="entry name" value="Porins"/>
    <property type="match status" value="1"/>
</dbReference>